<keyword evidence="3" id="KW-1185">Reference proteome</keyword>
<evidence type="ECO:0000313" key="3">
    <source>
        <dbReference type="Proteomes" id="UP001491310"/>
    </source>
</evidence>
<comment type="caution">
    <text evidence="2">The sequence shown here is derived from an EMBL/GenBank/DDBJ whole genome shotgun (WGS) entry which is preliminary data.</text>
</comment>
<accession>A0ABR2Z213</accession>
<dbReference type="EMBL" id="JALJOT010000001">
    <property type="protein sequence ID" value="KAK9918011.1"/>
    <property type="molecule type" value="Genomic_DNA"/>
</dbReference>
<gene>
    <name evidence="2" type="ORF">WJX75_000537</name>
</gene>
<organism evidence="2 3">
    <name type="scientific">Coccomyxa subellipsoidea</name>
    <dbReference type="NCBI Taxonomy" id="248742"/>
    <lineage>
        <taxon>Eukaryota</taxon>
        <taxon>Viridiplantae</taxon>
        <taxon>Chlorophyta</taxon>
        <taxon>core chlorophytes</taxon>
        <taxon>Trebouxiophyceae</taxon>
        <taxon>Trebouxiophyceae incertae sedis</taxon>
        <taxon>Coccomyxaceae</taxon>
        <taxon>Coccomyxa</taxon>
    </lineage>
</organism>
<proteinExistence type="predicted"/>
<name>A0ABR2Z213_9CHLO</name>
<feature type="region of interest" description="Disordered" evidence="1">
    <location>
        <begin position="75"/>
        <end position="98"/>
    </location>
</feature>
<evidence type="ECO:0000313" key="2">
    <source>
        <dbReference type="EMBL" id="KAK9918011.1"/>
    </source>
</evidence>
<feature type="region of interest" description="Disordered" evidence="1">
    <location>
        <begin position="22"/>
        <end position="43"/>
    </location>
</feature>
<protein>
    <submittedName>
        <fullName evidence="2">Uncharacterized protein</fullName>
    </submittedName>
</protein>
<dbReference type="Proteomes" id="UP001491310">
    <property type="component" value="Unassembled WGS sequence"/>
</dbReference>
<sequence length="155" mass="16257">MAILNFPKRRIHSQGHRCGVLPGKVDSQQLLPPRPKATPHAPCGRHTTMRFTALGWLANHATSASALSVDPARDALPASAPLPIQSTPPEPEVDTGEPADALLALASPSLPAAAAASEQLAAPLRLTAIPHHVATQRTGLRRGPHLLLPPEYCAA</sequence>
<evidence type="ECO:0000256" key="1">
    <source>
        <dbReference type="SAM" id="MobiDB-lite"/>
    </source>
</evidence>
<reference evidence="2 3" key="1">
    <citation type="journal article" date="2024" name="Nat. Commun.">
        <title>Phylogenomics reveals the evolutionary origins of lichenization in chlorophyte algae.</title>
        <authorList>
            <person name="Puginier C."/>
            <person name="Libourel C."/>
            <person name="Otte J."/>
            <person name="Skaloud P."/>
            <person name="Haon M."/>
            <person name="Grisel S."/>
            <person name="Petersen M."/>
            <person name="Berrin J.G."/>
            <person name="Delaux P.M."/>
            <person name="Dal Grande F."/>
            <person name="Keller J."/>
        </authorList>
    </citation>
    <scope>NUCLEOTIDE SEQUENCE [LARGE SCALE GENOMIC DNA]</scope>
    <source>
        <strain evidence="2 3">SAG 216-7</strain>
    </source>
</reference>